<accession>A0A0V1G8S4</accession>
<dbReference type="Proteomes" id="UP000055024">
    <property type="component" value="Unassembled WGS sequence"/>
</dbReference>
<protein>
    <submittedName>
        <fullName evidence="1">Uncharacterized protein</fullName>
    </submittedName>
</protein>
<reference evidence="1 2" key="1">
    <citation type="submission" date="2015-01" db="EMBL/GenBank/DDBJ databases">
        <title>Evolution of Trichinella species and genotypes.</title>
        <authorList>
            <person name="Korhonen P.K."/>
            <person name="Edoardo P."/>
            <person name="Giuseppe L.R."/>
            <person name="Gasser R.B."/>
        </authorList>
    </citation>
    <scope>NUCLEOTIDE SEQUENCE [LARGE SCALE GENOMIC DNA]</scope>
    <source>
        <strain evidence="1">ISS1029</strain>
    </source>
</reference>
<name>A0A0V1G8S4_9BILA</name>
<proteinExistence type="predicted"/>
<dbReference type="EMBL" id="JYDP01005977">
    <property type="protein sequence ID" value="KRY93891.1"/>
    <property type="molecule type" value="Genomic_DNA"/>
</dbReference>
<dbReference type="AlphaFoldDB" id="A0A0V1G8S4"/>
<comment type="caution">
    <text evidence="1">The sequence shown here is derived from an EMBL/GenBank/DDBJ whole genome shotgun (WGS) entry which is preliminary data.</text>
</comment>
<sequence length="43" mass="4728">MITANSRKFSSCAGISSCWRVAGSKGNRLAWLLYIAAFTILYV</sequence>
<organism evidence="1 2">
    <name type="scientific">Trichinella zimbabwensis</name>
    <dbReference type="NCBI Taxonomy" id="268475"/>
    <lineage>
        <taxon>Eukaryota</taxon>
        <taxon>Metazoa</taxon>
        <taxon>Ecdysozoa</taxon>
        <taxon>Nematoda</taxon>
        <taxon>Enoplea</taxon>
        <taxon>Dorylaimia</taxon>
        <taxon>Trichinellida</taxon>
        <taxon>Trichinellidae</taxon>
        <taxon>Trichinella</taxon>
    </lineage>
</organism>
<gene>
    <name evidence="1" type="ORF">T11_8109</name>
</gene>
<keyword evidence="2" id="KW-1185">Reference proteome</keyword>
<evidence type="ECO:0000313" key="1">
    <source>
        <dbReference type="EMBL" id="KRY93891.1"/>
    </source>
</evidence>
<evidence type="ECO:0000313" key="2">
    <source>
        <dbReference type="Proteomes" id="UP000055024"/>
    </source>
</evidence>